<feature type="transmembrane region" description="Helical" evidence="8">
    <location>
        <begin position="30"/>
        <end position="51"/>
    </location>
</feature>
<keyword evidence="4 8" id="KW-0472">Membrane</keyword>
<evidence type="ECO:0000313" key="11">
    <source>
        <dbReference type="EMBL" id="GGA34796.1"/>
    </source>
</evidence>
<dbReference type="PROSITE" id="PS50111">
    <property type="entry name" value="CHEMOTAXIS_TRANSDUC_2"/>
    <property type="match status" value="1"/>
</dbReference>
<evidence type="ECO:0000256" key="6">
    <source>
        <dbReference type="ARBA" id="ARBA00029447"/>
    </source>
</evidence>
<keyword evidence="3 8" id="KW-1133">Transmembrane helix</keyword>
<evidence type="ECO:0000256" key="8">
    <source>
        <dbReference type="SAM" id="Phobius"/>
    </source>
</evidence>
<feature type="domain" description="HAMP" evidence="10">
    <location>
        <begin position="364"/>
        <end position="415"/>
    </location>
</feature>
<evidence type="ECO:0000259" key="9">
    <source>
        <dbReference type="PROSITE" id="PS50111"/>
    </source>
</evidence>
<evidence type="ECO:0000256" key="2">
    <source>
        <dbReference type="ARBA" id="ARBA00022692"/>
    </source>
</evidence>
<dbReference type="Proteomes" id="UP000620046">
    <property type="component" value="Unassembled WGS sequence"/>
</dbReference>
<comment type="subcellular location">
    <subcellularLocation>
        <location evidence="1">Membrane</location>
        <topology evidence="1">Multi-pass membrane protein</topology>
    </subcellularLocation>
</comment>
<evidence type="ECO:0000256" key="1">
    <source>
        <dbReference type="ARBA" id="ARBA00004141"/>
    </source>
</evidence>
<dbReference type="SUPFAM" id="SSF58104">
    <property type="entry name" value="Methyl-accepting chemotaxis protein (MCP) signaling domain"/>
    <property type="match status" value="1"/>
</dbReference>
<sequence length="694" mass="73795">MTDTLGVPGAVTDEVKSMSTTGGVGKEQGYTILIILLVVSIGFAAVDFVLLNLKNGEDRLASALTTQIQVLSQQTAKYALEASGGNSDSFAELENARDTIDSAVQHLVNGDTKTGMKPYADQNATPTGRSVSKLADAWKQLDGDIGKILSNKAVVLDSTQRADDLSKQLPLLNSNMEQVVNILQQRKGTSADEMLGASRQMLTADRIIRRVQEVLQGGESAQASADGLSRDAQNYSEVLTGLLQGNQSMGVQQLGDANARKILSEMQGDWSKLSDPVSKLAAAANNLAEVKSAGNQASLDSQNVLLRANDLAEQIGQLPVRRLFPNVWWGVIGAGGAVAFAVLLVFQLVTDQRRRFRESTELNQRNQEAIMRLLDEMGSLAEGDLTVKTTVSEDITGAIADSVNYAIDELRTLVTTINETSEQVSSSAQETQTTARHLADAAKAQAHRISTATTAINQIASSMDDVSKNSAESADVAERSVQIASRGAEVVRETISGMDSIRDQIQETSKRIKRLGESSQEIGSIVELINDIAEQTNILALNAAIQAASAGEAGRGFAVVADEVQRLAERSASATKRIETLVQTIQSDTNEAVNSMEQTTAEVVAGARKAEDAGSALGDIERVSHDLSALIQNISAAARQQSIAATDISQSMNAIQEITSQTSQGASQTAESIGYLAQLASDLRRSVAHFKLPG</sequence>
<organism evidence="11 12">
    <name type="scientific">Dyella nitratireducens</name>
    <dbReference type="NCBI Taxonomy" id="1849580"/>
    <lineage>
        <taxon>Bacteria</taxon>
        <taxon>Pseudomonadati</taxon>
        <taxon>Pseudomonadota</taxon>
        <taxon>Gammaproteobacteria</taxon>
        <taxon>Lysobacterales</taxon>
        <taxon>Rhodanobacteraceae</taxon>
        <taxon>Dyella</taxon>
    </lineage>
</organism>
<evidence type="ECO:0000256" key="5">
    <source>
        <dbReference type="ARBA" id="ARBA00023224"/>
    </source>
</evidence>
<evidence type="ECO:0000256" key="3">
    <source>
        <dbReference type="ARBA" id="ARBA00022989"/>
    </source>
</evidence>
<dbReference type="Pfam" id="PF00015">
    <property type="entry name" value="MCPsignal"/>
    <property type="match status" value="1"/>
</dbReference>
<accession>A0ABQ1G009</accession>
<dbReference type="PANTHER" id="PTHR32089">
    <property type="entry name" value="METHYL-ACCEPTING CHEMOTAXIS PROTEIN MCPB"/>
    <property type="match status" value="1"/>
</dbReference>
<dbReference type="EMBL" id="BMJA01000002">
    <property type="protein sequence ID" value="GGA34796.1"/>
    <property type="molecule type" value="Genomic_DNA"/>
</dbReference>
<dbReference type="InterPro" id="IPR004090">
    <property type="entry name" value="Chemotax_Me-accpt_rcpt"/>
</dbReference>
<evidence type="ECO:0000259" key="10">
    <source>
        <dbReference type="PROSITE" id="PS50885"/>
    </source>
</evidence>
<name>A0ABQ1G009_9GAMM</name>
<feature type="transmembrane region" description="Helical" evidence="8">
    <location>
        <begin position="327"/>
        <end position="349"/>
    </location>
</feature>
<dbReference type="PROSITE" id="PS50885">
    <property type="entry name" value="HAMP"/>
    <property type="match status" value="1"/>
</dbReference>
<dbReference type="InterPro" id="IPR004089">
    <property type="entry name" value="MCPsignal_dom"/>
</dbReference>
<proteinExistence type="inferred from homology"/>
<dbReference type="PANTHER" id="PTHR32089:SF119">
    <property type="entry name" value="METHYL-ACCEPTING CHEMOTAXIS PROTEIN CTPL"/>
    <property type="match status" value="1"/>
</dbReference>
<comment type="caution">
    <text evidence="11">The sequence shown here is derived from an EMBL/GenBank/DDBJ whole genome shotgun (WGS) entry which is preliminary data.</text>
</comment>
<evidence type="ECO:0000313" key="12">
    <source>
        <dbReference type="Proteomes" id="UP000620046"/>
    </source>
</evidence>
<dbReference type="InterPro" id="IPR003660">
    <property type="entry name" value="HAMP_dom"/>
</dbReference>
<evidence type="ECO:0000256" key="7">
    <source>
        <dbReference type="PROSITE-ProRule" id="PRU00284"/>
    </source>
</evidence>
<keyword evidence="2 8" id="KW-0812">Transmembrane</keyword>
<keyword evidence="12" id="KW-1185">Reference proteome</keyword>
<dbReference type="CDD" id="cd11386">
    <property type="entry name" value="MCP_signal"/>
    <property type="match status" value="1"/>
</dbReference>
<comment type="similarity">
    <text evidence="6">Belongs to the methyl-accepting chemotaxis (MCP) protein family.</text>
</comment>
<evidence type="ECO:0000256" key="4">
    <source>
        <dbReference type="ARBA" id="ARBA00023136"/>
    </source>
</evidence>
<dbReference type="Gene3D" id="1.10.287.950">
    <property type="entry name" value="Methyl-accepting chemotaxis protein"/>
    <property type="match status" value="1"/>
</dbReference>
<gene>
    <name evidence="11" type="primary">pilJ</name>
    <name evidence="11" type="ORF">GCM10010981_24810</name>
</gene>
<keyword evidence="5 7" id="KW-0807">Transducer</keyword>
<dbReference type="SMART" id="SM00283">
    <property type="entry name" value="MA"/>
    <property type="match status" value="1"/>
</dbReference>
<protein>
    <submittedName>
        <fullName evidence="11">Pilus biogenesis protein</fullName>
    </submittedName>
</protein>
<dbReference type="PRINTS" id="PR00260">
    <property type="entry name" value="CHEMTRNSDUCR"/>
</dbReference>
<reference evidence="12" key="1">
    <citation type="journal article" date="2019" name="Int. J. Syst. Evol. Microbiol.">
        <title>The Global Catalogue of Microorganisms (GCM) 10K type strain sequencing project: providing services to taxonomists for standard genome sequencing and annotation.</title>
        <authorList>
            <consortium name="The Broad Institute Genomics Platform"/>
            <consortium name="The Broad Institute Genome Sequencing Center for Infectious Disease"/>
            <person name="Wu L."/>
            <person name="Ma J."/>
        </authorList>
    </citation>
    <scope>NUCLEOTIDE SEQUENCE [LARGE SCALE GENOMIC DNA]</scope>
    <source>
        <strain evidence="12">CGMCC 1.15439</strain>
    </source>
</reference>
<feature type="domain" description="Methyl-accepting transducer" evidence="9">
    <location>
        <begin position="420"/>
        <end position="656"/>
    </location>
</feature>